<name>A0A0A9BHT4_ARUDO</name>
<organism evidence="1">
    <name type="scientific">Arundo donax</name>
    <name type="common">Giant reed</name>
    <name type="synonym">Donax arundinaceus</name>
    <dbReference type="NCBI Taxonomy" id="35708"/>
    <lineage>
        <taxon>Eukaryota</taxon>
        <taxon>Viridiplantae</taxon>
        <taxon>Streptophyta</taxon>
        <taxon>Embryophyta</taxon>
        <taxon>Tracheophyta</taxon>
        <taxon>Spermatophyta</taxon>
        <taxon>Magnoliopsida</taxon>
        <taxon>Liliopsida</taxon>
        <taxon>Poales</taxon>
        <taxon>Poaceae</taxon>
        <taxon>PACMAD clade</taxon>
        <taxon>Arundinoideae</taxon>
        <taxon>Arundineae</taxon>
        <taxon>Arundo</taxon>
    </lineage>
</organism>
<evidence type="ECO:0000313" key="1">
    <source>
        <dbReference type="EMBL" id="JAD58857.1"/>
    </source>
</evidence>
<protein>
    <submittedName>
        <fullName evidence="1">Uncharacterized protein</fullName>
    </submittedName>
</protein>
<reference evidence="1" key="2">
    <citation type="journal article" date="2015" name="Data Brief">
        <title>Shoot transcriptome of the giant reed, Arundo donax.</title>
        <authorList>
            <person name="Barrero R.A."/>
            <person name="Guerrero F.D."/>
            <person name="Moolhuijzen P."/>
            <person name="Goolsby J.A."/>
            <person name="Tidwell J."/>
            <person name="Bellgard S.E."/>
            <person name="Bellgard M.I."/>
        </authorList>
    </citation>
    <scope>NUCLEOTIDE SEQUENCE</scope>
    <source>
        <tissue evidence="1">Shoot tissue taken approximately 20 cm above the soil surface</tissue>
    </source>
</reference>
<reference evidence="1" key="1">
    <citation type="submission" date="2014-09" db="EMBL/GenBank/DDBJ databases">
        <authorList>
            <person name="Magalhaes I.L.F."/>
            <person name="Oliveira U."/>
            <person name="Santos F.R."/>
            <person name="Vidigal T.H.D.A."/>
            <person name="Brescovit A.D."/>
            <person name="Santos A.J."/>
        </authorList>
    </citation>
    <scope>NUCLEOTIDE SEQUENCE</scope>
    <source>
        <tissue evidence="1">Shoot tissue taken approximately 20 cm above the soil surface</tissue>
    </source>
</reference>
<dbReference type="AlphaFoldDB" id="A0A0A9BHT4"/>
<accession>A0A0A9BHT4</accession>
<dbReference type="EMBL" id="GBRH01239038">
    <property type="protein sequence ID" value="JAD58857.1"/>
    <property type="molecule type" value="Transcribed_RNA"/>
</dbReference>
<sequence>MFQLLFGTCKCLGCVGL</sequence>
<proteinExistence type="predicted"/>